<comment type="function">
    <text evidence="6">Involved in pre-mRNA splicing.</text>
</comment>
<gene>
    <name evidence="10" type="ORF">NLJ89_g6383</name>
</gene>
<feature type="region of interest" description="Disordered" evidence="7">
    <location>
        <begin position="1"/>
        <end position="93"/>
    </location>
</feature>
<dbReference type="InterPro" id="IPR036855">
    <property type="entry name" value="Znf_CCCH_sf"/>
</dbReference>
<dbReference type="SMART" id="SM00184">
    <property type="entry name" value="RING"/>
    <property type="match status" value="1"/>
</dbReference>
<accession>A0A9W8MUP5</accession>
<comment type="subunit">
    <text evidence="6">Associated with the spliceosome.</text>
</comment>
<keyword evidence="4 5" id="KW-0862">Zinc</keyword>
<dbReference type="Gene3D" id="3.30.40.10">
    <property type="entry name" value="Zinc/RING finger domain, C3HC4 (zinc finger)"/>
    <property type="match status" value="1"/>
</dbReference>
<dbReference type="SMART" id="SM00356">
    <property type="entry name" value="ZnF_C3H1"/>
    <property type="match status" value="1"/>
</dbReference>
<keyword evidence="11" id="KW-1185">Reference proteome</keyword>
<dbReference type="PROSITE" id="PS50103">
    <property type="entry name" value="ZF_C3H1"/>
    <property type="match status" value="1"/>
</dbReference>
<feature type="region of interest" description="Disordered" evidence="7">
    <location>
        <begin position="117"/>
        <end position="147"/>
    </location>
</feature>
<dbReference type="GO" id="GO:0034247">
    <property type="term" value="P:snoRNA splicing"/>
    <property type="evidence" value="ECO:0007669"/>
    <property type="project" value="TreeGrafter"/>
</dbReference>
<dbReference type="InterPro" id="IPR001841">
    <property type="entry name" value="Znf_RING"/>
</dbReference>
<keyword evidence="6" id="KW-0238">DNA-binding</keyword>
<comment type="subcellular location">
    <subcellularLocation>
        <location evidence="6">Nucleus</location>
    </subcellularLocation>
</comment>
<keyword evidence="3 5" id="KW-0863">Zinc-finger</keyword>
<dbReference type="EMBL" id="JANKHO010000674">
    <property type="protein sequence ID" value="KAJ3507300.1"/>
    <property type="molecule type" value="Genomic_DNA"/>
</dbReference>
<reference evidence="10" key="1">
    <citation type="submission" date="2022-07" db="EMBL/GenBank/DDBJ databases">
        <title>Genome Sequence of Agrocybe chaxingu.</title>
        <authorList>
            <person name="Buettner E."/>
        </authorList>
    </citation>
    <scope>NUCLEOTIDE SEQUENCE</scope>
    <source>
        <strain evidence="10">MP-N11</strain>
    </source>
</reference>
<dbReference type="InterPro" id="IPR013083">
    <property type="entry name" value="Znf_RING/FYVE/PHD"/>
</dbReference>
<evidence type="ECO:0000256" key="6">
    <source>
        <dbReference type="RuleBase" id="RU367110"/>
    </source>
</evidence>
<evidence type="ECO:0000256" key="2">
    <source>
        <dbReference type="ARBA" id="ARBA00022723"/>
    </source>
</evidence>
<dbReference type="GO" id="GO:0006397">
    <property type="term" value="P:mRNA processing"/>
    <property type="evidence" value="ECO:0007669"/>
    <property type="project" value="UniProtKB-KW"/>
</dbReference>
<evidence type="ECO:0000259" key="8">
    <source>
        <dbReference type="PROSITE" id="PS50089"/>
    </source>
</evidence>
<comment type="similarity">
    <text evidence="1 6">Belongs to the CWC24 family.</text>
</comment>
<dbReference type="GO" id="GO:0008270">
    <property type="term" value="F:zinc ion binding"/>
    <property type="evidence" value="ECO:0007669"/>
    <property type="project" value="UniProtKB-KW"/>
</dbReference>
<evidence type="ECO:0000256" key="3">
    <source>
        <dbReference type="ARBA" id="ARBA00022771"/>
    </source>
</evidence>
<dbReference type="GO" id="GO:0005684">
    <property type="term" value="C:U2-type spliceosomal complex"/>
    <property type="evidence" value="ECO:0007669"/>
    <property type="project" value="TreeGrafter"/>
</dbReference>
<sequence>MASAEAQVKVPFFKKKGKGRPTTTRKRSASPPPPHVDPPRFGAVSSSTKSEVVLPTRKAVTNLLSAGTKRTSSQRDGVDGQDTPEKDGPDVKWTAEGSHMNAALEILAGDEVEELMAKRRRKEKADAGEEDDIPDDGKYHGQSAYRSHIKKSTEVPKAMRVGPQRGTSTIRTVTIVDYQPDVCKDYKETGYCGFGDTCKFLHDRGTYLAGWQLDKLAESSKGQVDDESEDSDSDDEDVPFACLICRKHYTDPVVTRCGHYYCSACAIKRYAKTPKCLACGATTGGIFNRADKILEKIHKKRKAKEDKEAGGSGDEGESVQIEGLKAVDGDEDSDKNSGSDSE</sequence>
<feature type="zinc finger region" description="C3H1-type" evidence="5">
    <location>
        <begin position="177"/>
        <end position="205"/>
    </location>
</feature>
<dbReference type="Pfam" id="PF00642">
    <property type="entry name" value="zf-CCCH"/>
    <property type="match status" value="1"/>
</dbReference>
<dbReference type="SUPFAM" id="SSF90229">
    <property type="entry name" value="CCCH zinc finger"/>
    <property type="match status" value="1"/>
</dbReference>
<feature type="compositionally biased region" description="Basic residues" evidence="7">
    <location>
        <begin position="12"/>
        <end position="28"/>
    </location>
</feature>
<dbReference type="GO" id="GO:0003677">
    <property type="term" value="F:DNA binding"/>
    <property type="evidence" value="ECO:0007669"/>
    <property type="project" value="UniProtKB-UniRule"/>
</dbReference>
<feature type="region of interest" description="Disordered" evidence="7">
    <location>
        <begin position="300"/>
        <end position="342"/>
    </location>
</feature>
<dbReference type="CDD" id="cd16539">
    <property type="entry name" value="RING-HC_RNF113A_B"/>
    <property type="match status" value="1"/>
</dbReference>
<dbReference type="PANTHER" id="PTHR12930">
    <property type="entry name" value="ZINC FINGER PROTEIN 183"/>
    <property type="match status" value="1"/>
</dbReference>
<organism evidence="10 11">
    <name type="scientific">Agrocybe chaxingu</name>
    <dbReference type="NCBI Taxonomy" id="84603"/>
    <lineage>
        <taxon>Eukaryota</taxon>
        <taxon>Fungi</taxon>
        <taxon>Dikarya</taxon>
        <taxon>Basidiomycota</taxon>
        <taxon>Agaricomycotina</taxon>
        <taxon>Agaricomycetes</taxon>
        <taxon>Agaricomycetidae</taxon>
        <taxon>Agaricales</taxon>
        <taxon>Agaricineae</taxon>
        <taxon>Strophariaceae</taxon>
        <taxon>Agrocybe</taxon>
    </lineage>
</organism>
<evidence type="ECO:0000313" key="10">
    <source>
        <dbReference type="EMBL" id="KAJ3507300.1"/>
    </source>
</evidence>
<keyword evidence="6" id="KW-0747">Spliceosome</keyword>
<proteinExistence type="inferred from homology"/>
<evidence type="ECO:0000256" key="5">
    <source>
        <dbReference type="PROSITE-ProRule" id="PRU00723"/>
    </source>
</evidence>
<keyword evidence="6" id="KW-0507">mRNA processing</keyword>
<keyword evidence="6" id="KW-0539">Nucleus</keyword>
<dbReference type="PROSITE" id="PS00518">
    <property type="entry name" value="ZF_RING_1"/>
    <property type="match status" value="1"/>
</dbReference>
<dbReference type="AlphaFoldDB" id="A0A9W8MUP5"/>
<dbReference type="Pfam" id="PF13920">
    <property type="entry name" value="zf-C3HC4_3"/>
    <property type="match status" value="1"/>
</dbReference>
<dbReference type="InterPro" id="IPR039971">
    <property type="entry name" value="CWC24-like"/>
</dbReference>
<dbReference type="OrthoDB" id="25761at2759"/>
<dbReference type="PROSITE" id="PS50089">
    <property type="entry name" value="ZF_RING_2"/>
    <property type="match status" value="1"/>
</dbReference>
<keyword evidence="2 5" id="KW-0479">Metal-binding</keyword>
<evidence type="ECO:0000313" key="11">
    <source>
        <dbReference type="Proteomes" id="UP001148786"/>
    </source>
</evidence>
<dbReference type="Proteomes" id="UP001148786">
    <property type="component" value="Unassembled WGS sequence"/>
</dbReference>
<name>A0A9W8MUP5_9AGAR</name>
<evidence type="ECO:0000259" key="9">
    <source>
        <dbReference type="PROSITE" id="PS50103"/>
    </source>
</evidence>
<dbReference type="PANTHER" id="PTHR12930:SF0">
    <property type="entry name" value="RING FINGER PROTEIN 113B"/>
    <property type="match status" value="1"/>
</dbReference>
<feature type="domain" description="RING-type" evidence="8">
    <location>
        <begin position="242"/>
        <end position="279"/>
    </location>
</feature>
<feature type="domain" description="C3H1-type" evidence="9">
    <location>
        <begin position="177"/>
        <end position="205"/>
    </location>
</feature>
<protein>
    <recommendedName>
        <fullName evidence="6">Pre-mRNA-splicing factor CWC24</fullName>
    </recommendedName>
</protein>
<keyword evidence="6" id="KW-0508">mRNA splicing</keyword>
<evidence type="ECO:0000256" key="4">
    <source>
        <dbReference type="ARBA" id="ARBA00022833"/>
    </source>
</evidence>
<dbReference type="InterPro" id="IPR017907">
    <property type="entry name" value="Znf_RING_CS"/>
</dbReference>
<dbReference type="InterPro" id="IPR000571">
    <property type="entry name" value="Znf_CCCH"/>
</dbReference>
<feature type="compositionally biased region" description="Polar residues" evidence="7">
    <location>
        <begin position="62"/>
        <end position="75"/>
    </location>
</feature>
<evidence type="ECO:0000256" key="1">
    <source>
        <dbReference type="ARBA" id="ARBA00009161"/>
    </source>
</evidence>
<dbReference type="SUPFAM" id="SSF57850">
    <property type="entry name" value="RING/U-box"/>
    <property type="match status" value="1"/>
</dbReference>
<evidence type="ECO:0000256" key="7">
    <source>
        <dbReference type="SAM" id="MobiDB-lite"/>
    </source>
</evidence>
<comment type="caution">
    <text evidence="10">The sequence shown here is derived from an EMBL/GenBank/DDBJ whole genome shotgun (WGS) entry which is preliminary data.</text>
</comment>